<evidence type="ECO:0000256" key="6">
    <source>
        <dbReference type="ARBA" id="ARBA00022801"/>
    </source>
</evidence>
<dbReference type="GO" id="GO:0016020">
    <property type="term" value="C:membrane"/>
    <property type="evidence" value="ECO:0007669"/>
    <property type="project" value="UniProtKB-SubCell"/>
</dbReference>
<proteinExistence type="predicted"/>
<dbReference type="PROSITE" id="PS00383">
    <property type="entry name" value="TYR_PHOSPHATASE_1"/>
    <property type="match status" value="1"/>
</dbReference>
<dbReference type="Gene3D" id="3.90.190.10">
    <property type="entry name" value="Protein tyrosine phosphatase superfamily"/>
    <property type="match status" value="1"/>
</dbReference>
<feature type="domain" description="Fibronectin type-III" evidence="16">
    <location>
        <begin position="901"/>
        <end position="998"/>
    </location>
</feature>
<feature type="domain" description="Fibronectin type-III" evidence="16">
    <location>
        <begin position="596"/>
        <end position="683"/>
    </location>
</feature>
<dbReference type="InterPro" id="IPR003595">
    <property type="entry name" value="Tyr_Pase_cat"/>
</dbReference>
<dbReference type="STRING" id="283909.R7VIR5"/>
<feature type="domain" description="Fibronectin type-III" evidence="16">
    <location>
        <begin position="1357"/>
        <end position="1458"/>
    </location>
</feature>
<evidence type="ECO:0000256" key="11">
    <source>
        <dbReference type="ARBA" id="ARBA00051722"/>
    </source>
</evidence>
<dbReference type="EMBL" id="AMQN01000499">
    <property type="status" value="NOT_ANNOTATED_CDS"/>
    <property type="molecule type" value="Genomic_DNA"/>
</dbReference>
<keyword evidence="6" id="KW-0378">Hydrolase</keyword>
<keyword evidence="7" id="KW-0904">Protein phosphatase</keyword>
<dbReference type="InterPro" id="IPR057482">
    <property type="entry name" value="Fn3_Dep-1_3rd"/>
</dbReference>
<evidence type="ECO:0000259" key="14">
    <source>
        <dbReference type="PROSITE" id="PS50055"/>
    </source>
</evidence>
<feature type="chain" id="PRO_5008789088" description="protein-tyrosine-phosphatase" evidence="13">
    <location>
        <begin position="29"/>
        <end position="2026"/>
    </location>
</feature>
<dbReference type="InterPro" id="IPR029021">
    <property type="entry name" value="Prot-tyrosine_phosphatase-like"/>
</dbReference>
<dbReference type="SMART" id="SM00194">
    <property type="entry name" value="PTPc"/>
    <property type="match status" value="1"/>
</dbReference>
<feature type="domain" description="Fibronectin type-III" evidence="16">
    <location>
        <begin position="48"/>
        <end position="137"/>
    </location>
</feature>
<name>R7VIR5_CAPTE</name>
<evidence type="ECO:0000256" key="12">
    <source>
        <dbReference type="SAM" id="Phobius"/>
    </source>
</evidence>
<dbReference type="FunFam" id="3.90.190.10:FF:000009">
    <property type="entry name" value="Receptor-type tyrosine-protein phosphatase beta"/>
    <property type="match status" value="1"/>
</dbReference>
<feature type="domain" description="Tyrosine-protein phosphatase" evidence="14">
    <location>
        <begin position="1712"/>
        <end position="1967"/>
    </location>
</feature>
<dbReference type="InterPro" id="IPR036116">
    <property type="entry name" value="FN3_sf"/>
</dbReference>
<feature type="domain" description="Fibronectin type-III" evidence="16">
    <location>
        <begin position="138"/>
        <end position="229"/>
    </location>
</feature>
<evidence type="ECO:0000313" key="17">
    <source>
        <dbReference type="EMBL" id="ELU18718.1"/>
    </source>
</evidence>
<dbReference type="Pfam" id="PF00041">
    <property type="entry name" value="fn3"/>
    <property type="match status" value="10"/>
</dbReference>
<dbReference type="PANTHER" id="PTHR46957">
    <property type="entry name" value="CYTOKINE RECEPTOR"/>
    <property type="match status" value="1"/>
</dbReference>
<dbReference type="PANTHER" id="PTHR46957:SF3">
    <property type="entry name" value="CYTOKINE RECEPTOR"/>
    <property type="match status" value="1"/>
</dbReference>
<dbReference type="EnsemblMetazoa" id="CapteT229306">
    <property type="protein sequence ID" value="CapteP229306"/>
    <property type="gene ID" value="CapteG229306"/>
</dbReference>
<dbReference type="Pfam" id="PF00102">
    <property type="entry name" value="Y_phosphatase"/>
    <property type="match status" value="1"/>
</dbReference>
<dbReference type="InterPro" id="IPR000387">
    <property type="entry name" value="Tyr_Pase_dom"/>
</dbReference>
<evidence type="ECO:0000256" key="1">
    <source>
        <dbReference type="ARBA" id="ARBA00004479"/>
    </source>
</evidence>
<dbReference type="InterPro" id="IPR050713">
    <property type="entry name" value="RTP_Phos/Ushers"/>
</dbReference>
<dbReference type="EMBL" id="AMQN01000500">
    <property type="status" value="NOT_ANNOTATED_CDS"/>
    <property type="molecule type" value="Genomic_DNA"/>
</dbReference>
<feature type="signal peptide" evidence="13">
    <location>
        <begin position="1"/>
        <end position="28"/>
    </location>
</feature>
<dbReference type="Gene3D" id="2.60.40.10">
    <property type="entry name" value="Immunoglobulins"/>
    <property type="match status" value="12"/>
</dbReference>
<evidence type="ECO:0000259" key="16">
    <source>
        <dbReference type="PROSITE" id="PS50853"/>
    </source>
</evidence>
<dbReference type="GO" id="GO:0032502">
    <property type="term" value="P:developmental process"/>
    <property type="evidence" value="ECO:0007669"/>
    <property type="project" value="UniProtKB-ARBA"/>
</dbReference>
<evidence type="ECO:0000256" key="4">
    <source>
        <dbReference type="ARBA" id="ARBA00022729"/>
    </source>
</evidence>
<keyword evidence="3 12" id="KW-0812">Transmembrane</keyword>
<evidence type="ECO:0000256" key="7">
    <source>
        <dbReference type="ARBA" id="ARBA00022912"/>
    </source>
</evidence>
<dbReference type="EMBL" id="KB291799">
    <property type="protein sequence ID" value="ELU18718.1"/>
    <property type="molecule type" value="Genomic_DNA"/>
</dbReference>
<feature type="domain" description="Fibronectin type-III" evidence="16">
    <location>
        <begin position="415"/>
        <end position="507"/>
    </location>
</feature>
<dbReference type="SUPFAM" id="SSF49265">
    <property type="entry name" value="Fibronectin type III"/>
    <property type="match status" value="9"/>
</dbReference>
<dbReference type="CDD" id="cd14548">
    <property type="entry name" value="R3-PTPc"/>
    <property type="match status" value="1"/>
</dbReference>
<comment type="catalytic activity">
    <reaction evidence="11">
        <text>O-phospho-L-tyrosyl-[protein] + H2O = L-tyrosyl-[protein] + phosphate</text>
        <dbReference type="Rhea" id="RHEA:10684"/>
        <dbReference type="Rhea" id="RHEA-COMP:10136"/>
        <dbReference type="Rhea" id="RHEA-COMP:20101"/>
        <dbReference type="ChEBI" id="CHEBI:15377"/>
        <dbReference type="ChEBI" id="CHEBI:43474"/>
        <dbReference type="ChEBI" id="CHEBI:46858"/>
        <dbReference type="ChEBI" id="CHEBI:61978"/>
        <dbReference type="EC" id="3.1.3.48"/>
    </reaction>
</comment>
<sequence>MSQPVTNQLAGFGVLAALALICVSRSESSSTTTAAVPTTNFSTNIPPTTQGLEVTEVTTSMVTLVWSYDGSEQLTFVVEYVEKDADNATSFVLEQGVTSCVVEGLQAGWTYTFEVSVQLERDMLGEPAYANATTIPGKPINFRTVDNSVGATFFTLTWESAAGSQQDDFVVVYRKIGSSDVVQVFTGGATSVTLHGLDAGVLYEVKVMAVRGQQLSTPAIITEVTRPPTPRIHNITAVDTKSVTVQYSAGAGGSQNSFVVTYVNQEGQTNEPVCSYSNTCTFDVSVFGVKPGEHFTVKIKATQDMVSSAWASMSGNTKPLPPSAPKLFERSETTLTVIGDVPSTNSTVFDGCKASVTPAIQNGPYVFKRNGGYEIRLQNPTPGSKYAINIWTYSREEESAHVSGDFYSMPAQPGVISRHTGIATTTKQLAVSWGAPNSGQVGGYVAKLYEHGKSVAIESKTLTTNMRQATFHNLTPGQVYDVSVSSYVGTGVYSAFSTIELSTKPESASNLELKTTTSSTLVVQWDEPSTGFYDEFLVRIQSHGETEKITKSSQSTYEKEFDNLSAGTEFTIVVITVSHGQQSTATIGIFYTKPERPSNLKKESTTSDSITVKWNAPVSANFDSYRITINSTDHENEVLDSSESSHTFSGLMPAQQYDITLISLLNSLESSMLSIQVYTNPAAPTDLRILSRNTNMMSFTWSPPTNPGTIDDYKYSITISGAATPEIERSGTINEYSHQLSAGKTYIIEVRAVTNNQRGLPVSLTFTMIPNDPGNVREMERGQSYLKIEFDAPWDTYDGFEVTWVEKGSGPSSVADLLVTSYNDDSITVEWEKPTGTTVNGFTISIDPPPSGQSGSKDLTENIQEYTWTGLSAGREYNLIIEVIFADTKSEKVERRQTTKPKRALSLSANYVSTDSISLSWKVDQSSSQDNFKITYEVTGSSTEWTRETTFTQGQLQYSYLIEGLSAGSTYSISVIAKKSSVQSDPLEITQTIQPKSVRELKAEVIPSGISLSWLPGFDSTQNSYRYQYQGKNVKLNIVPWVVINSESVDLQNLFPGERYQFYVDAISNDQYSPSNQSTLATTYPLPPTDLTVDRSATTVSSVRVQWKDDVTRSYITSWDIKIADRGTDNIRRVGSTHERTNLNYEIPNLTAGKNYTVYVYGKSGNQHSRDASTMDVTAKPVIRSTLSEDTEKTTEDTIAVTYSESKAGVFDHYLFSLLNSSDTVIKQRSNTDRNIRFENLVAGVKYTILARTVSGVEESMTTQKSITTKPNKPKHKCNQGTDKLTIILIKPSGFVDEYILKCLNEDCNSTEISNVSFEQDFNNLKPYTTYHFEAYTKRFEKLSNKVEFPCKTGEGPPGPVQEFSYSENSLKPFEIRLTWMEPRNPNGKIIKYHIKYNGIKENQVPHTGSEVDVEPDMHEQLIKGLKPGFEYTFEIAAETNAIGKKTTLVKTMPIKAPIVMPNSPPPQAITTAISHDKIRIILTNPFLNTNGDVVAFSVFVTTDPNERFMANSPLRTWADVKGPSPMASYFAVYKCANLFDGNDQCSSGPARKRRVAQPRNTVEFTVGGDSSCTTNADDYCNGPLDAESTYYVALVGYTENDLYSSGPSSEPIRTDTAPTNLLLIIIVVVVVLVLAIVAAIGVIVYMRKRSSDNNEDKLVCCLVLIGVKPASPEWPPGSNNGMVIIPSSKPVKKVDFVQHVASMAADSEFKYSEEYEELSLVGKDQPKEASDLPCNRSKNRFINILPYDHSRVKLLPIDDEDGGDYINANWIPGYNSRREYIASQGPLPSTRDDHWRMIWECNCQCIVMLTKCVEAARQRCDHYWPIDSEAIYYGDLQVQILNETKSTDWSISEFIISKGDQSRRLKHFHYHSWPDMKAPNKTGSIVPFVRLIRAKVQLDGGPLLVHCSAGVGRTGTFIALDHLMQHIEEHDDIDIYGTVYQMRKHRCMMVQTESQYIFIHKCLEFVLEGGEDDEYANTGAIGTENRAFEGLRSESDLVAEIFFNLPRQALTNFDDDEGIDVKSDP</sequence>
<dbReference type="Pfam" id="PF18861">
    <property type="entry name" value="PTP_tm"/>
    <property type="match status" value="1"/>
</dbReference>
<dbReference type="SMART" id="SM00404">
    <property type="entry name" value="PTPc_motif"/>
    <property type="match status" value="1"/>
</dbReference>
<keyword evidence="4 13" id="KW-0732">Signal</keyword>
<keyword evidence="9 12" id="KW-0472">Membrane</keyword>
<feature type="transmembrane region" description="Helical" evidence="12">
    <location>
        <begin position="1622"/>
        <end position="1646"/>
    </location>
</feature>
<organism evidence="17">
    <name type="scientific">Capitella teleta</name>
    <name type="common">Polychaete worm</name>
    <dbReference type="NCBI Taxonomy" id="283909"/>
    <lineage>
        <taxon>Eukaryota</taxon>
        <taxon>Metazoa</taxon>
        <taxon>Spiralia</taxon>
        <taxon>Lophotrochozoa</taxon>
        <taxon>Annelida</taxon>
        <taxon>Polychaeta</taxon>
        <taxon>Sedentaria</taxon>
        <taxon>Scolecida</taxon>
        <taxon>Capitellidae</taxon>
        <taxon>Capitella</taxon>
    </lineage>
</organism>
<dbReference type="GO" id="GO:0004725">
    <property type="term" value="F:protein tyrosine phosphatase activity"/>
    <property type="evidence" value="ECO:0007669"/>
    <property type="project" value="UniProtKB-EC"/>
</dbReference>
<dbReference type="PRINTS" id="PR00700">
    <property type="entry name" value="PRTYPHPHTASE"/>
</dbReference>
<reference evidence="17 19" key="2">
    <citation type="journal article" date="2013" name="Nature">
        <title>Insights into bilaterian evolution from three spiralian genomes.</title>
        <authorList>
            <person name="Simakov O."/>
            <person name="Marletaz F."/>
            <person name="Cho S.J."/>
            <person name="Edsinger-Gonzales E."/>
            <person name="Havlak P."/>
            <person name="Hellsten U."/>
            <person name="Kuo D.H."/>
            <person name="Larsson T."/>
            <person name="Lv J."/>
            <person name="Arendt D."/>
            <person name="Savage R."/>
            <person name="Osoegawa K."/>
            <person name="de Jong P."/>
            <person name="Grimwood J."/>
            <person name="Chapman J.A."/>
            <person name="Shapiro H."/>
            <person name="Aerts A."/>
            <person name="Otillar R.P."/>
            <person name="Terry A.Y."/>
            <person name="Boore J.L."/>
            <person name="Grigoriev I.V."/>
            <person name="Lindberg D.R."/>
            <person name="Seaver E.C."/>
            <person name="Weisblat D.A."/>
            <person name="Putnam N.H."/>
            <person name="Rokhsar D.S."/>
        </authorList>
    </citation>
    <scope>NUCLEOTIDE SEQUENCE</scope>
    <source>
        <strain evidence="17 19">I ESC-2004</strain>
    </source>
</reference>
<dbReference type="Proteomes" id="UP000014760">
    <property type="component" value="Unassembled WGS sequence"/>
</dbReference>
<dbReference type="SMART" id="SM00060">
    <property type="entry name" value="FN3"/>
    <property type="match status" value="15"/>
</dbReference>
<evidence type="ECO:0000256" key="3">
    <source>
        <dbReference type="ARBA" id="ARBA00022692"/>
    </source>
</evidence>
<dbReference type="InterPro" id="IPR013783">
    <property type="entry name" value="Ig-like_fold"/>
</dbReference>
<evidence type="ECO:0000256" key="10">
    <source>
        <dbReference type="ARBA" id="ARBA00023180"/>
    </source>
</evidence>
<feature type="domain" description="Tyrosine specific protein phosphatases" evidence="15">
    <location>
        <begin position="1884"/>
        <end position="1958"/>
    </location>
</feature>
<dbReference type="OrthoDB" id="6277409at2759"/>
<dbReference type="EC" id="3.1.3.48" evidence="2"/>
<protein>
    <recommendedName>
        <fullName evidence="2">protein-tyrosine-phosphatase</fullName>
        <ecNumber evidence="2">3.1.3.48</ecNumber>
    </recommendedName>
</protein>
<reference evidence="19" key="1">
    <citation type="submission" date="2012-12" db="EMBL/GenBank/DDBJ databases">
        <authorList>
            <person name="Hellsten U."/>
            <person name="Grimwood J."/>
            <person name="Chapman J.A."/>
            <person name="Shapiro H."/>
            <person name="Aerts A."/>
            <person name="Otillar R.P."/>
            <person name="Terry A.Y."/>
            <person name="Boore J.L."/>
            <person name="Simakov O."/>
            <person name="Marletaz F."/>
            <person name="Cho S.-J."/>
            <person name="Edsinger-Gonzales E."/>
            <person name="Havlak P."/>
            <person name="Kuo D.-H."/>
            <person name="Larsson T."/>
            <person name="Lv J."/>
            <person name="Arendt D."/>
            <person name="Savage R."/>
            <person name="Osoegawa K."/>
            <person name="de Jong P."/>
            <person name="Lindberg D.R."/>
            <person name="Seaver E.C."/>
            <person name="Weisblat D.A."/>
            <person name="Putnam N.H."/>
            <person name="Grigoriev I.V."/>
            <person name="Rokhsar D.S."/>
        </authorList>
    </citation>
    <scope>NUCLEOTIDE SEQUENCE</scope>
    <source>
        <strain evidence="19">I ESC-2004</strain>
    </source>
</reference>
<dbReference type="InterPro" id="IPR003961">
    <property type="entry name" value="FN3_dom"/>
</dbReference>
<evidence type="ECO:0000256" key="13">
    <source>
        <dbReference type="SAM" id="SignalP"/>
    </source>
</evidence>
<feature type="domain" description="Fibronectin type-III" evidence="16">
    <location>
        <begin position="1087"/>
        <end position="1182"/>
    </location>
</feature>
<evidence type="ECO:0000313" key="18">
    <source>
        <dbReference type="EnsemblMetazoa" id="CapteP229306"/>
    </source>
</evidence>
<gene>
    <name evidence="17" type="ORF">CAPTEDRAFT_229306</name>
</gene>
<evidence type="ECO:0000256" key="2">
    <source>
        <dbReference type="ARBA" id="ARBA00013064"/>
    </source>
</evidence>
<dbReference type="SUPFAM" id="SSF52799">
    <property type="entry name" value="(Phosphotyrosine protein) phosphatases II"/>
    <property type="match status" value="1"/>
</dbReference>
<accession>R7VIR5</accession>
<dbReference type="CDD" id="cd00063">
    <property type="entry name" value="FN3"/>
    <property type="match status" value="11"/>
</dbReference>
<reference evidence="18" key="3">
    <citation type="submission" date="2015-06" db="UniProtKB">
        <authorList>
            <consortium name="EnsemblMetazoa"/>
        </authorList>
    </citation>
    <scope>IDENTIFICATION</scope>
</reference>
<evidence type="ECO:0000313" key="19">
    <source>
        <dbReference type="Proteomes" id="UP000014760"/>
    </source>
</evidence>
<dbReference type="EMBL" id="AMQN01000498">
    <property type="status" value="NOT_ANNOTATED_CDS"/>
    <property type="molecule type" value="Genomic_DNA"/>
</dbReference>
<dbReference type="PROSITE" id="PS50055">
    <property type="entry name" value="TYR_PHOSPHATASE_PTP"/>
    <property type="match status" value="1"/>
</dbReference>
<dbReference type="FunCoup" id="R7VIR5">
    <property type="interactions" value="142"/>
</dbReference>
<dbReference type="Pfam" id="PF25300">
    <property type="entry name" value="Fn3_Dep-1_3rd"/>
    <property type="match status" value="1"/>
</dbReference>
<comment type="subcellular location">
    <subcellularLocation>
        <location evidence="1">Membrane</location>
        <topology evidence="1">Single-pass type I membrane protein</topology>
    </subcellularLocation>
</comment>
<evidence type="ECO:0000256" key="9">
    <source>
        <dbReference type="ARBA" id="ARBA00023136"/>
    </source>
</evidence>
<dbReference type="OMA" id="HWENYRL"/>
<keyword evidence="19" id="KW-1185">Reference proteome</keyword>
<dbReference type="InterPro" id="IPR000242">
    <property type="entry name" value="PTP_cat"/>
</dbReference>
<evidence type="ECO:0000259" key="15">
    <source>
        <dbReference type="PROSITE" id="PS50056"/>
    </source>
</evidence>
<evidence type="ECO:0000256" key="5">
    <source>
        <dbReference type="ARBA" id="ARBA00022737"/>
    </source>
</evidence>
<evidence type="ECO:0000256" key="8">
    <source>
        <dbReference type="ARBA" id="ARBA00022989"/>
    </source>
</evidence>
<dbReference type="InterPro" id="IPR016130">
    <property type="entry name" value="Tyr_Pase_AS"/>
</dbReference>
<dbReference type="PROSITE" id="PS50056">
    <property type="entry name" value="TYR_PHOSPHATASE_2"/>
    <property type="match status" value="1"/>
</dbReference>
<dbReference type="PROSITE" id="PS50853">
    <property type="entry name" value="FN3"/>
    <property type="match status" value="7"/>
</dbReference>
<dbReference type="InterPro" id="IPR041201">
    <property type="entry name" value="PTPRJ_TM"/>
</dbReference>
<keyword evidence="10" id="KW-0325">Glycoprotein</keyword>
<keyword evidence="8 12" id="KW-1133">Transmembrane helix</keyword>
<keyword evidence="5" id="KW-0677">Repeat</keyword>
<dbReference type="HOGENOM" id="CLU_000787_0_0_1"/>